<name>A0A2K9VHM7_9CAUD</name>
<sequence>MCLGLVASTIEVQKVDAGGNKPIELVYGPDIHGVVCYRDARNSYGDPLSCVKAY</sequence>
<gene>
    <name evidence="1" type="ORF">PsPhLittlefix_gp38</name>
</gene>
<dbReference type="Proteomes" id="UP000240903">
    <property type="component" value="Segment"/>
</dbReference>
<accession>A0A2K9VHM7</accession>
<dbReference type="EMBL" id="MG775260">
    <property type="protein sequence ID" value="AUV61853.1"/>
    <property type="molecule type" value="Genomic_DNA"/>
</dbReference>
<reference evidence="2" key="1">
    <citation type="submission" date="2018-01" db="EMBL/GenBank/DDBJ databases">
        <title>Pseudomonas phages infecting Pseudomonas sp. isolated from Prunus avium.</title>
        <authorList>
            <person name="Colberg O."/>
            <person name="Carstens A.B."/>
            <person name="Kot W."/>
            <person name="Hansen L.H."/>
        </authorList>
    </citation>
    <scope>NUCLEOTIDE SEQUENCE [LARGE SCALE GENOMIC DNA]</scope>
</reference>
<keyword evidence="2" id="KW-1185">Reference proteome</keyword>
<protein>
    <submittedName>
        <fullName evidence="1">Uncharacterized protein</fullName>
    </submittedName>
</protein>
<evidence type="ECO:0000313" key="1">
    <source>
        <dbReference type="EMBL" id="AUV61853.1"/>
    </source>
</evidence>
<evidence type="ECO:0000313" key="2">
    <source>
        <dbReference type="Proteomes" id="UP000240903"/>
    </source>
</evidence>
<organism evidence="1 2">
    <name type="scientific">Pseudomonas phage Littlefix</name>
    <dbReference type="NCBI Taxonomy" id="2079289"/>
    <lineage>
        <taxon>Viruses</taxon>
        <taxon>Duplodnaviria</taxon>
        <taxon>Heunggongvirae</taxon>
        <taxon>Uroviricota</taxon>
        <taxon>Caudoviricetes</taxon>
        <taxon>Schitoviridae</taxon>
        <taxon>Littlefixvirus</taxon>
        <taxon>Littlefixvirus littlefix</taxon>
    </lineage>
</organism>
<proteinExistence type="predicted"/>